<evidence type="ECO:0000313" key="1">
    <source>
        <dbReference type="EMBL" id="OSM07026.1"/>
    </source>
</evidence>
<organism evidence="1 2">
    <name type="scientific">Magnetofaba australis IT-1</name>
    <dbReference type="NCBI Taxonomy" id="1434232"/>
    <lineage>
        <taxon>Bacteria</taxon>
        <taxon>Pseudomonadati</taxon>
        <taxon>Pseudomonadota</taxon>
        <taxon>Magnetococcia</taxon>
        <taxon>Magnetococcales</taxon>
        <taxon>Magnetococcaceae</taxon>
        <taxon>Magnetofaba</taxon>
    </lineage>
</organism>
<dbReference type="AlphaFoldDB" id="A0A1Y2K973"/>
<proteinExistence type="predicted"/>
<gene>
    <name evidence="1" type="ORF">MAIT1_00068</name>
</gene>
<evidence type="ECO:0000313" key="2">
    <source>
        <dbReference type="Proteomes" id="UP000194003"/>
    </source>
</evidence>
<reference evidence="1 2" key="1">
    <citation type="journal article" date="2016" name="BMC Genomics">
        <title>Combined genomic and structural analyses of a cultured magnetotactic bacterium reveals its niche adaptation to a dynamic environment.</title>
        <authorList>
            <person name="Araujo A.C."/>
            <person name="Morillo V."/>
            <person name="Cypriano J."/>
            <person name="Teixeira L.C."/>
            <person name="Leao P."/>
            <person name="Lyra S."/>
            <person name="Almeida L.G."/>
            <person name="Bazylinski D.A."/>
            <person name="Vasconcellos A.T."/>
            <person name="Abreu F."/>
            <person name="Lins U."/>
        </authorList>
    </citation>
    <scope>NUCLEOTIDE SEQUENCE [LARGE SCALE GENOMIC DNA]</scope>
    <source>
        <strain evidence="1 2">IT-1</strain>
    </source>
</reference>
<dbReference type="RefSeq" id="WP_085440931.1">
    <property type="nucleotide sequence ID" value="NZ_LVJN01000015.1"/>
</dbReference>
<comment type="caution">
    <text evidence="1">The sequence shown here is derived from an EMBL/GenBank/DDBJ whole genome shotgun (WGS) entry which is preliminary data.</text>
</comment>
<keyword evidence="2" id="KW-1185">Reference proteome</keyword>
<accession>A0A1Y2K973</accession>
<dbReference type="EMBL" id="LVJN01000015">
    <property type="protein sequence ID" value="OSM07026.1"/>
    <property type="molecule type" value="Genomic_DNA"/>
</dbReference>
<sequence>MNEFHALQSVRISTQILADELKRHMERTVDPANSVISDDAASYLQQALTRLETAVSLIRAEEIYAESQCSPDAASAKPKALDRTVARLALANIASDFDGMALQPPLPQS</sequence>
<protein>
    <submittedName>
        <fullName evidence="1">Uncharacterized protein</fullName>
    </submittedName>
</protein>
<name>A0A1Y2K973_9PROT</name>
<dbReference type="Proteomes" id="UP000194003">
    <property type="component" value="Unassembled WGS sequence"/>
</dbReference>